<keyword evidence="3" id="KW-1185">Reference proteome</keyword>
<organism evidence="2 3">
    <name type="scientific">Marinococcus halophilus</name>
    <dbReference type="NCBI Taxonomy" id="1371"/>
    <lineage>
        <taxon>Bacteria</taxon>
        <taxon>Bacillati</taxon>
        <taxon>Bacillota</taxon>
        <taxon>Bacilli</taxon>
        <taxon>Bacillales</taxon>
        <taxon>Bacillaceae</taxon>
        <taxon>Marinococcus</taxon>
    </lineage>
</organism>
<protein>
    <submittedName>
        <fullName evidence="2">Uncharacterized protein</fullName>
    </submittedName>
</protein>
<evidence type="ECO:0000256" key="1">
    <source>
        <dbReference type="SAM" id="MobiDB-lite"/>
    </source>
</evidence>
<accession>A0A510Y1R2</accession>
<dbReference type="RefSeq" id="WP_094907750.1">
    <property type="nucleotide sequence ID" value="NZ_BJUN01000001.1"/>
</dbReference>
<dbReference type="EMBL" id="BJUN01000001">
    <property type="protein sequence ID" value="GEK57123.1"/>
    <property type="molecule type" value="Genomic_DNA"/>
</dbReference>
<evidence type="ECO:0000313" key="2">
    <source>
        <dbReference type="EMBL" id="GEK57123.1"/>
    </source>
</evidence>
<comment type="caution">
    <text evidence="2">The sequence shown here is derived from an EMBL/GenBank/DDBJ whole genome shotgun (WGS) entry which is preliminary data.</text>
</comment>
<name>A0A510Y1R2_MARHA</name>
<dbReference type="Proteomes" id="UP000321051">
    <property type="component" value="Unassembled WGS sequence"/>
</dbReference>
<sequence>MKVKFIQVDKNEKFVHKGKPIKVGDTIDLPEHRAKDFIARGKAEEVKTQEKKKEPQEKTKE</sequence>
<feature type="region of interest" description="Disordered" evidence="1">
    <location>
        <begin position="38"/>
        <end position="61"/>
    </location>
</feature>
<proteinExistence type="predicted"/>
<gene>
    <name evidence="2" type="ORF">MHA01_00280</name>
</gene>
<dbReference type="AlphaFoldDB" id="A0A510Y1R2"/>
<reference evidence="2 3" key="1">
    <citation type="submission" date="2019-07" db="EMBL/GenBank/DDBJ databases">
        <title>Whole genome shotgun sequence of Marinococcus halophilus NBRC 102359.</title>
        <authorList>
            <person name="Hosoyama A."/>
            <person name="Uohara A."/>
            <person name="Ohji S."/>
            <person name="Ichikawa N."/>
        </authorList>
    </citation>
    <scope>NUCLEOTIDE SEQUENCE [LARGE SCALE GENOMIC DNA]</scope>
    <source>
        <strain evidence="2 3">NBRC 102359</strain>
    </source>
</reference>
<evidence type="ECO:0000313" key="3">
    <source>
        <dbReference type="Proteomes" id="UP000321051"/>
    </source>
</evidence>